<dbReference type="EMBL" id="CP035491">
    <property type="protein sequence ID" value="QAY73502.1"/>
    <property type="molecule type" value="Genomic_DNA"/>
</dbReference>
<dbReference type="AlphaFoldDB" id="A0A4P6FBW9"/>
<dbReference type="PANTHER" id="PTHR43056:SF5">
    <property type="entry name" value="PEPTIDASE S9 PROLYL OLIGOPEPTIDASE CATALYTIC DOMAIN-CONTAINING PROTEIN"/>
    <property type="match status" value="1"/>
</dbReference>
<dbReference type="SUPFAM" id="SSF69322">
    <property type="entry name" value="Tricorn protease domain 2"/>
    <property type="match status" value="1"/>
</dbReference>
<feature type="domain" description="Peptidase S9 prolyl oligopeptidase catalytic" evidence="1">
    <location>
        <begin position="453"/>
        <end position="661"/>
    </location>
</feature>
<dbReference type="InterPro" id="IPR029058">
    <property type="entry name" value="AB_hydrolase_fold"/>
</dbReference>
<evidence type="ECO:0000313" key="3">
    <source>
        <dbReference type="Proteomes" id="UP000291259"/>
    </source>
</evidence>
<dbReference type="InterPro" id="IPR001375">
    <property type="entry name" value="Peptidase_S9_cat"/>
</dbReference>
<dbReference type="Pfam" id="PF00326">
    <property type="entry name" value="Peptidase_S9"/>
    <property type="match status" value="1"/>
</dbReference>
<dbReference type="Gene3D" id="3.40.50.1820">
    <property type="entry name" value="alpha/beta hydrolase"/>
    <property type="match status" value="1"/>
</dbReference>
<proteinExistence type="predicted"/>
<dbReference type="PANTHER" id="PTHR43056">
    <property type="entry name" value="PEPTIDASE S9 PROLYL OLIGOPEPTIDASE"/>
    <property type="match status" value="1"/>
</dbReference>
<gene>
    <name evidence="2" type="ORF">ET445_09305</name>
</gene>
<name>A0A4P6FBW9_9MICO</name>
<dbReference type="Gene3D" id="2.120.10.30">
    <property type="entry name" value="TolB, C-terminal domain"/>
    <property type="match status" value="1"/>
</dbReference>
<keyword evidence="3" id="KW-1185">Reference proteome</keyword>
<dbReference type="InterPro" id="IPR050585">
    <property type="entry name" value="Xaa-Pro_dipeptidyl-ppase/CocE"/>
</dbReference>
<dbReference type="GO" id="GO:0008236">
    <property type="term" value="F:serine-type peptidase activity"/>
    <property type="evidence" value="ECO:0007669"/>
    <property type="project" value="InterPro"/>
</dbReference>
<sequence length="693" mass="73594">MAESREVAYGEWPSPITAADVAAAHGSMTWAAQPDGAVWWIQSDPADGGRLALYRAGAPDEAVRLTPLGSNVRNRVHEYGGLPWCAVPGASVPSSFCYTEWTDGRIRLVEGGVARPITPAPDRDGGFRYAELQVVGDEVWALREHHYGDAPTDVVRDYVAIPLDGAAADDPDAVHELGASGHHFLAGLRVSPDGARAAWLGWSHPHMSWGSAELVVADLVDGGFQNPRTLAGGVREGRPDVAVCQLEWDADGTILYLGDENGWWNLRRLDPASGEQTPVLEVEQEIGGALWRPGQRWFAPLGDGRFGVLAADRPGILDPVAGAIEPIAGLDELGLDHWTSTITAHEGRLAAVGHGPAHLPAVVAVETRGEASGRIAVFGTLPALPLIGADASTTLDPEWLPVPEHRWFDAADGVRVPAHVYPPTNPGAHGPAGERPPYVVHIHGGPTGTNGVSLDLEIAYFTSRGVGVVAPEYGGSTGYGRAWRDRLNEQWGVVDLADAETVARGLVAAGEADPGRLVIRGGSAGGFTSARAMTAPSSFAVGLVSYPVIDLIAWMEGENHDLESQYLVSIVGPLPEEVERYRDRSPSEHPAEAHGPVLVLQGLDDRICLAVTTERFVAGLAGSGQPHHYVGYEGEQHGFRKSETVEHAIATEFAFLVRAFELDPVSAEPLGLDEIADVAGLPAVRETRAEAVA</sequence>
<dbReference type="OrthoDB" id="128799at2"/>
<evidence type="ECO:0000313" key="2">
    <source>
        <dbReference type="EMBL" id="QAY73502.1"/>
    </source>
</evidence>
<dbReference type="KEGG" id="agf:ET445_09305"/>
<dbReference type="InterPro" id="IPR011042">
    <property type="entry name" value="6-blade_b-propeller_TolB-like"/>
</dbReference>
<dbReference type="SUPFAM" id="SSF53474">
    <property type="entry name" value="alpha/beta-Hydrolases"/>
    <property type="match status" value="1"/>
</dbReference>
<dbReference type="GO" id="GO:0006508">
    <property type="term" value="P:proteolysis"/>
    <property type="evidence" value="ECO:0007669"/>
    <property type="project" value="InterPro"/>
</dbReference>
<evidence type="ECO:0000259" key="1">
    <source>
        <dbReference type="Pfam" id="PF00326"/>
    </source>
</evidence>
<accession>A0A4P6FBW9</accession>
<reference evidence="2 3" key="1">
    <citation type="submission" date="2019-01" db="EMBL/GenBank/DDBJ databases">
        <title>Genome sequencing of strain FW100M-8.</title>
        <authorList>
            <person name="Heo J."/>
            <person name="Kim S.-J."/>
            <person name="Kim J.-S."/>
            <person name="Hong S.-B."/>
            <person name="Kwon S.-W."/>
        </authorList>
    </citation>
    <scope>NUCLEOTIDE SEQUENCE [LARGE SCALE GENOMIC DNA]</scope>
    <source>
        <strain evidence="2 3">FW100M-8</strain>
    </source>
</reference>
<protein>
    <submittedName>
        <fullName evidence="2">S9 family peptidase</fullName>
    </submittedName>
</protein>
<dbReference type="Proteomes" id="UP000291259">
    <property type="component" value="Chromosome"/>
</dbReference>
<organism evidence="2 3">
    <name type="scientific">Agromyces protaetiae</name>
    <dbReference type="NCBI Taxonomy" id="2509455"/>
    <lineage>
        <taxon>Bacteria</taxon>
        <taxon>Bacillati</taxon>
        <taxon>Actinomycetota</taxon>
        <taxon>Actinomycetes</taxon>
        <taxon>Micrococcales</taxon>
        <taxon>Microbacteriaceae</taxon>
        <taxon>Agromyces</taxon>
    </lineage>
</organism>
<dbReference type="RefSeq" id="WP_129190829.1">
    <property type="nucleotide sequence ID" value="NZ_CP035491.1"/>
</dbReference>